<dbReference type="KEGG" id="sla:SERLADRAFT_468638"/>
<dbReference type="Gene3D" id="6.20.320.10">
    <property type="match status" value="1"/>
</dbReference>
<evidence type="ECO:0000259" key="1">
    <source>
        <dbReference type="Pfam" id="PF00644"/>
    </source>
</evidence>
<sequence>MSSTYEVCRPGGRRYKSVATQFSRQWKHPTSAKPRYKSIVRIVKVTPPSNLRLRYKKYRTNLEKRGKFTRRKMRPGNERRRWHGTLCRNCQFLRQKLPPKGRTQPTQACVICSIINTGLRKPKPRTPSDEKWGFGIYFSATSSKSDDYTGPRVNGQAKPAKGVRALILCAVAVGRALKVKRYYKTIVHAPRGYDSVIGDPKVFRGLNYDELVTYDIASCLPSYVVVYQ</sequence>
<dbReference type="GeneID" id="18819443"/>
<dbReference type="PANTHER" id="PTHR31681">
    <property type="entry name" value="C2H2-LIKE ZINC FINGER PROTEIN"/>
    <property type="match status" value="1"/>
</dbReference>
<dbReference type="RefSeq" id="XP_007318819.1">
    <property type="nucleotide sequence ID" value="XM_007318757.1"/>
</dbReference>
<dbReference type="InterPro" id="IPR012317">
    <property type="entry name" value="Poly(ADP-ribose)pol_cat_dom"/>
</dbReference>
<gene>
    <name evidence="2" type="ORF">SERLADRAFT_468638</name>
</gene>
<dbReference type="PANTHER" id="PTHR31681:SF3">
    <property type="entry name" value="OS04G0690100 PROTEIN"/>
    <property type="match status" value="1"/>
</dbReference>
<dbReference type="GO" id="GO:0003950">
    <property type="term" value="F:NAD+ poly-ADP-ribosyltransferase activity"/>
    <property type="evidence" value="ECO:0007669"/>
    <property type="project" value="InterPro"/>
</dbReference>
<accession>F8NY38</accession>
<protein>
    <recommendedName>
        <fullName evidence="1">PARP catalytic domain-containing protein</fullName>
    </recommendedName>
</protein>
<reference evidence="2" key="1">
    <citation type="submission" date="2011-04" db="EMBL/GenBank/DDBJ databases">
        <title>Evolution of plant cell wall degrading machinery underlies the functional diversity of forest fungi.</title>
        <authorList>
            <consortium name="US DOE Joint Genome Institute (JGI-PGF)"/>
            <person name="Eastwood D.C."/>
            <person name="Floudas D."/>
            <person name="Binder M."/>
            <person name="Majcherczyk A."/>
            <person name="Schneider P."/>
            <person name="Aerts A."/>
            <person name="Asiegbu F.O."/>
            <person name="Baker S.E."/>
            <person name="Barry K."/>
            <person name="Bendiksby M."/>
            <person name="Blumentritt M."/>
            <person name="Coutinho P.M."/>
            <person name="Cullen D."/>
            <person name="Cullen D."/>
            <person name="Gathman A."/>
            <person name="Goodell B."/>
            <person name="Henrissat B."/>
            <person name="Ihrmark K."/>
            <person name="Kauserud H."/>
            <person name="Kohler A."/>
            <person name="LaButti K."/>
            <person name="Lapidus A."/>
            <person name="Lavin J.L."/>
            <person name="Lee Y.-H."/>
            <person name="Lindquist E."/>
            <person name="Lilly W."/>
            <person name="Lucas S."/>
            <person name="Morin E."/>
            <person name="Murat C."/>
            <person name="Oguiza J.A."/>
            <person name="Park J."/>
            <person name="Pisabarro A.G."/>
            <person name="Riley R."/>
            <person name="Rosling A."/>
            <person name="Salamov A."/>
            <person name="Schmidt O."/>
            <person name="Schmutz J."/>
            <person name="Skrede I."/>
            <person name="Stenlid J."/>
            <person name="Wiebenga A."/>
            <person name="Xie X."/>
            <person name="Kues U."/>
            <person name="Hibbett D.S."/>
            <person name="Hoffmeister D."/>
            <person name="Hogberg N."/>
            <person name="Martin F."/>
            <person name="Grigoriev I.V."/>
            <person name="Watkinson S.C."/>
        </authorList>
    </citation>
    <scope>NUCLEOTIDE SEQUENCE</scope>
    <source>
        <strain evidence="2">S7.9</strain>
    </source>
</reference>
<dbReference type="HOGENOM" id="CLU_039434_2_0_1"/>
<name>F8NY38_SERL9</name>
<dbReference type="SUPFAM" id="SSF56399">
    <property type="entry name" value="ADP-ribosylation"/>
    <property type="match status" value="1"/>
</dbReference>
<feature type="domain" description="PARP catalytic" evidence="1">
    <location>
        <begin position="110"/>
        <end position="202"/>
    </location>
</feature>
<dbReference type="AlphaFoldDB" id="F8NY38"/>
<evidence type="ECO:0000313" key="2">
    <source>
        <dbReference type="EMBL" id="EGO24800.1"/>
    </source>
</evidence>
<dbReference type="OrthoDB" id="5153512at2759"/>
<proteinExistence type="predicted"/>
<dbReference type="Gene3D" id="3.90.228.10">
    <property type="match status" value="1"/>
</dbReference>
<organism>
    <name type="scientific">Serpula lacrymans var. lacrymans (strain S7.9)</name>
    <name type="common">Dry rot fungus</name>
    <dbReference type="NCBI Taxonomy" id="578457"/>
    <lineage>
        <taxon>Eukaryota</taxon>
        <taxon>Fungi</taxon>
        <taxon>Dikarya</taxon>
        <taxon>Basidiomycota</taxon>
        <taxon>Agaricomycotina</taxon>
        <taxon>Agaricomycetes</taxon>
        <taxon>Agaricomycetidae</taxon>
        <taxon>Boletales</taxon>
        <taxon>Coniophorineae</taxon>
        <taxon>Serpulaceae</taxon>
        <taxon>Serpula</taxon>
    </lineage>
</organism>
<dbReference type="EMBL" id="GL945434">
    <property type="protein sequence ID" value="EGO24800.1"/>
    <property type="molecule type" value="Genomic_DNA"/>
</dbReference>
<dbReference type="Proteomes" id="UP000008064">
    <property type="component" value="Unassembled WGS sequence"/>
</dbReference>
<dbReference type="Pfam" id="PF00644">
    <property type="entry name" value="PARP"/>
    <property type="match status" value="1"/>
</dbReference>